<feature type="domain" description="Major facilitator superfamily (MFS) profile" evidence="9">
    <location>
        <begin position="79"/>
        <end position="482"/>
    </location>
</feature>
<feature type="transmembrane region" description="Helical" evidence="8">
    <location>
        <begin position="151"/>
        <end position="169"/>
    </location>
</feature>
<dbReference type="SUPFAM" id="SSF103473">
    <property type="entry name" value="MFS general substrate transporter"/>
    <property type="match status" value="1"/>
</dbReference>
<keyword evidence="11" id="KW-1185">Reference proteome</keyword>
<dbReference type="OrthoDB" id="434240at2759"/>
<dbReference type="RefSeq" id="XP_005535838.1">
    <property type="nucleotide sequence ID" value="XM_005535781.1"/>
</dbReference>
<evidence type="ECO:0000313" key="10">
    <source>
        <dbReference type="EMBL" id="BAM79552.1"/>
    </source>
</evidence>
<dbReference type="HOGENOM" id="CLU_024204_3_0_1"/>
<accession>M1VBA4</accession>
<evidence type="ECO:0000256" key="8">
    <source>
        <dbReference type="SAM" id="Phobius"/>
    </source>
</evidence>
<feature type="region of interest" description="Disordered" evidence="7">
    <location>
        <begin position="541"/>
        <end position="568"/>
    </location>
</feature>
<dbReference type="GO" id="GO:0042128">
    <property type="term" value="P:nitrate assimilation"/>
    <property type="evidence" value="ECO:0007669"/>
    <property type="project" value="UniProtKB-KW"/>
</dbReference>
<feature type="transmembrane region" description="Helical" evidence="8">
    <location>
        <begin position="368"/>
        <end position="387"/>
    </location>
</feature>
<evidence type="ECO:0000256" key="7">
    <source>
        <dbReference type="SAM" id="MobiDB-lite"/>
    </source>
</evidence>
<dbReference type="CDD" id="cd17341">
    <property type="entry name" value="MFS_NRT2_like"/>
    <property type="match status" value="1"/>
</dbReference>
<dbReference type="InterPro" id="IPR044772">
    <property type="entry name" value="NO3_transporter"/>
</dbReference>
<dbReference type="InterPro" id="IPR036259">
    <property type="entry name" value="MFS_trans_sf"/>
</dbReference>
<reference evidence="10 11" key="1">
    <citation type="journal article" date="2004" name="Nature">
        <title>Genome sequence of the ultrasmall unicellular red alga Cyanidioschyzon merolae 10D.</title>
        <authorList>
            <person name="Matsuzaki M."/>
            <person name="Misumi O."/>
            <person name="Shin-i T."/>
            <person name="Maruyama S."/>
            <person name="Takahara M."/>
            <person name="Miyagishima S."/>
            <person name="Mori T."/>
            <person name="Nishida K."/>
            <person name="Yagisawa F."/>
            <person name="Nishida K."/>
            <person name="Yoshida Y."/>
            <person name="Nishimura Y."/>
            <person name="Nakao S."/>
            <person name="Kobayashi T."/>
            <person name="Momoyama Y."/>
            <person name="Higashiyama T."/>
            <person name="Minoda A."/>
            <person name="Sano M."/>
            <person name="Nomoto H."/>
            <person name="Oishi K."/>
            <person name="Hayashi H."/>
            <person name="Ohta F."/>
            <person name="Nishizaka S."/>
            <person name="Haga S."/>
            <person name="Miura S."/>
            <person name="Morishita T."/>
            <person name="Kabeya Y."/>
            <person name="Terasawa K."/>
            <person name="Suzuki Y."/>
            <person name="Ishii Y."/>
            <person name="Asakawa S."/>
            <person name="Takano H."/>
            <person name="Ohta N."/>
            <person name="Kuroiwa H."/>
            <person name="Tanaka K."/>
            <person name="Shimizu N."/>
            <person name="Sugano S."/>
            <person name="Sato N."/>
            <person name="Nozaki H."/>
            <person name="Ogasawara N."/>
            <person name="Kohara Y."/>
            <person name="Kuroiwa T."/>
        </authorList>
    </citation>
    <scope>NUCLEOTIDE SEQUENCE [LARGE SCALE GENOMIC DNA]</scope>
    <source>
        <strain evidence="10 11">10D</strain>
    </source>
</reference>
<evidence type="ECO:0000256" key="2">
    <source>
        <dbReference type="ARBA" id="ARBA00008432"/>
    </source>
</evidence>
<dbReference type="Pfam" id="PF07690">
    <property type="entry name" value="MFS_1"/>
    <property type="match status" value="1"/>
</dbReference>
<keyword evidence="5" id="KW-0534">Nitrate assimilation</keyword>
<gene>
    <name evidence="10" type="ORF">CYME_CMG018C</name>
</gene>
<feature type="transmembrane region" description="Helical" evidence="8">
    <location>
        <begin position="240"/>
        <end position="262"/>
    </location>
</feature>
<protein>
    <submittedName>
        <fullName evidence="10">Nitrate transporter</fullName>
    </submittedName>
</protein>
<feature type="transmembrane region" description="Helical" evidence="8">
    <location>
        <begin position="175"/>
        <end position="196"/>
    </location>
</feature>
<evidence type="ECO:0000256" key="4">
    <source>
        <dbReference type="ARBA" id="ARBA00022989"/>
    </source>
</evidence>
<comment type="subcellular location">
    <subcellularLocation>
        <location evidence="1">Membrane</location>
        <topology evidence="1">Multi-pass membrane protein</topology>
    </subcellularLocation>
</comment>
<feature type="transmembrane region" description="Helical" evidence="8">
    <location>
        <begin position="332"/>
        <end position="348"/>
    </location>
</feature>
<evidence type="ECO:0000256" key="3">
    <source>
        <dbReference type="ARBA" id="ARBA00022692"/>
    </source>
</evidence>
<dbReference type="GO" id="GO:0015112">
    <property type="term" value="F:nitrate transmembrane transporter activity"/>
    <property type="evidence" value="ECO:0007669"/>
    <property type="project" value="InterPro"/>
</dbReference>
<dbReference type="Gramene" id="CMG018CT">
    <property type="protein sequence ID" value="CMG018CT"/>
    <property type="gene ID" value="CMG018C"/>
</dbReference>
<dbReference type="Gene3D" id="1.20.1250.20">
    <property type="entry name" value="MFS general substrate transporter like domains"/>
    <property type="match status" value="2"/>
</dbReference>
<dbReference type="AlphaFoldDB" id="M1VBA4"/>
<dbReference type="Proteomes" id="UP000007014">
    <property type="component" value="Chromosome 7"/>
</dbReference>
<comment type="similarity">
    <text evidence="2">Belongs to the major facilitator superfamily. Nitrate/nitrite porter (TC 2.A.1.8) family.</text>
</comment>
<dbReference type="InterPro" id="IPR020846">
    <property type="entry name" value="MFS_dom"/>
</dbReference>
<dbReference type="EMBL" id="AP006489">
    <property type="protein sequence ID" value="BAM79552.1"/>
    <property type="molecule type" value="Genomic_DNA"/>
</dbReference>
<keyword evidence="3 8" id="KW-0812">Transmembrane</keyword>
<keyword evidence="6 8" id="KW-0472">Membrane</keyword>
<dbReference type="GO" id="GO:0016020">
    <property type="term" value="C:membrane"/>
    <property type="evidence" value="ECO:0007669"/>
    <property type="project" value="UniProtKB-SubCell"/>
</dbReference>
<feature type="compositionally biased region" description="Basic and acidic residues" evidence="7">
    <location>
        <begin position="550"/>
        <end position="561"/>
    </location>
</feature>
<organism evidence="10 11">
    <name type="scientific">Cyanidioschyzon merolae (strain NIES-3377 / 10D)</name>
    <name type="common">Unicellular red alga</name>
    <dbReference type="NCBI Taxonomy" id="280699"/>
    <lineage>
        <taxon>Eukaryota</taxon>
        <taxon>Rhodophyta</taxon>
        <taxon>Bangiophyceae</taxon>
        <taxon>Cyanidiales</taxon>
        <taxon>Cyanidiaceae</taxon>
        <taxon>Cyanidioschyzon</taxon>
    </lineage>
</organism>
<evidence type="ECO:0000256" key="1">
    <source>
        <dbReference type="ARBA" id="ARBA00004141"/>
    </source>
</evidence>
<dbReference type="GeneID" id="16993322"/>
<dbReference type="PANTHER" id="PTHR23515">
    <property type="entry name" value="HIGH-AFFINITY NITRATE TRANSPORTER 2.3"/>
    <property type="match status" value="1"/>
</dbReference>
<dbReference type="OMA" id="TFWAWNL"/>
<name>M1VBA4_CYAM1</name>
<feature type="transmembrane region" description="Helical" evidence="8">
    <location>
        <begin position="299"/>
        <end position="320"/>
    </location>
</feature>
<feature type="transmembrane region" description="Helical" evidence="8">
    <location>
        <begin position="79"/>
        <end position="101"/>
    </location>
</feature>
<dbReference type="eggNOG" id="ENOG502QPIC">
    <property type="taxonomic scope" value="Eukaryota"/>
</dbReference>
<keyword evidence="4 8" id="KW-1133">Transmembrane helix</keyword>
<evidence type="ECO:0000313" key="11">
    <source>
        <dbReference type="Proteomes" id="UP000007014"/>
    </source>
</evidence>
<feature type="transmembrane region" description="Helical" evidence="8">
    <location>
        <begin position="458"/>
        <end position="477"/>
    </location>
</feature>
<evidence type="ECO:0000256" key="5">
    <source>
        <dbReference type="ARBA" id="ARBA00023063"/>
    </source>
</evidence>
<dbReference type="InterPro" id="IPR011701">
    <property type="entry name" value="MFS"/>
</dbReference>
<feature type="transmembrane region" description="Helical" evidence="8">
    <location>
        <begin position="399"/>
        <end position="420"/>
    </location>
</feature>
<sequence length="568" mass="61655">MAEGAGQPVPTALDEKEILLRDDTLDSSLGPSRPNSKEWKDLEVESVAAPLYSYRLPVDALHRARRLEPWRFDRPHMRAFFFAWSSFFIAFFGWFAVPALLPSISSDKALDLTKANKAHSNAIALSGTVFMRMVTGALVDRFGPRRVQALLLAVFSIPVYLFGTVYNFASFATARFFIGGLGATFVVTEYWCALMFSRNIIGTANAVAAGWGNAGGGATNALMPQFYNLMKVFGLDEEKAWRVVMVIPGTMALIWAVVLFFFSDDCPDGDYKNLYRIGNLRPISALEAFARAARNPRTYVLFCLYASSFGVELTMDNVLATYFNKVFNLDQSIAGVAAGLFGLMNLFARAVGGIGSDLIARRYSMRGRVLWLFANLVLEGVFCLVFSRMTTIGAAIPTLILFSLFTQASCGAVFAIVPFVDPIATGSVGGIVGAGGNTGGVTLSLVFSHMSDPDAVRLISFVVLGISVLSFLLLWPLPVKVTTIGISDAELRALNRLSLQKDDLGVSEQPPDDKAMSPIVAIGEPMNTGALQSVMRDSIEPVETTSALDRGTRPEAEHVSDVHPAQKP</sequence>
<feature type="transmembrane region" description="Helical" evidence="8">
    <location>
        <begin position="426"/>
        <end position="446"/>
    </location>
</feature>
<proteinExistence type="inferred from homology"/>
<dbReference type="PROSITE" id="PS50850">
    <property type="entry name" value="MFS"/>
    <property type="match status" value="1"/>
</dbReference>
<dbReference type="STRING" id="280699.M1VBA4"/>
<reference evidence="10 11" key="2">
    <citation type="journal article" date="2007" name="BMC Biol.">
        <title>A 100%-complete sequence reveals unusually simple genomic features in the hot-spring red alga Cyanidioschyzon merolae.</title>
        <authorList>
            <person name="Nozaki H."/>
            <person name="Takano H."/>
            <person name="Misumi O."/>
            <person name="Terasawa K."/>
            <person name="Matsuzaki M."/>
            <person name="Maruyama S."/>
            <person name="Nishida K."/>
            <person name="Yagisawa F."/>
            <person name="Yoshida Y."/>
            <person name="Fujiwara T."/>
            <person name="Takio S."/>
            <person name="Tamura K."/>
            <person name="Chung S.J."/>
            <person name="Nakamura S."/>
            <person name="Kuroiwa H."/>
            <person name="Tanaka K."/>
            <person name="Sato N."/>
            <person name="Kuroiwa T."/>
        </authorList>
    </citation>
    <scope>NUCLEOTIDE SEQUENCE [LARGE SCALE GENOMIC DNA]</scope>
    <source>
        <strain evidence="10 11">10D</strain>
    </source>
</reference>
<evidence type="ECO:0000259" key="9">
    <source>
        <dbReference type="PROSITE" id="PS50850"/>
    </source>
</evidence>
<evidence type="ECO:0000256" key="6">
    <source>
        <dbReference type="ARBA" id="ARBA00023136"/>
    </source>
</evidence>
<dbReference type="KEGG" id="cme:CYME_CMG018C"/>